<dbReference type="AlphaFoldDB" id="A0A7R9JDZ3"/>
<organism evidence="3">
    <name type="scientific">Timema californicum</name>
    <name type="common">California timema</name>
    <name type="synonym">Walking stick</name>
    <dbReference type="NCBI Taxonomy" id="61474"/>
    <lineage>
        <taxon>Eukaryota</taxon>
        <taxon>Metazoa</taxon>
        <taxon>Ecdysozoa</taxon>
        <taxon>Arthropoda</taxon>
        <taxon>Hexapoda</taxon>
        <taxon>Insecta</taxon>
        <taxon>Pterygota</taxon>
        <taxon>Neoptera</taxon>
        <taxon>Polyneoptera</taxon>
        <taxon>Phasmatodea</taxon>
        <taxon>Timematodea</taxon>
        <taxon>Timematoidea</taxon>
        <taxon>Timematidae</taxon>
        <taxon>Timema</taxon>
    </lineage>
</organism>
<keyword evidence="1" id="KW-0175">Coiled coil</keyword>
<accession>A0A7R9JDZ3</accession>
<sequence>MAKKDSLGEQMFQQSLYQHCSMTKSLDQEDDRIGLQLQKKIIRDLEAEKLDIMTNFVRGNIFSPGRTVKKRLDMNNKKDEEISKAKTSLKELDDRIKVVHNKAIFTLPRLIFLKFYDALTNRLDAGKKVMADLIDEVSLTCDSREYYLNKMETLAQRGDCHLSFNVGEMEDLHLQGNYKSRVHEVVELKGQKRVMKSVIEKEEIRRKQRRRTVEATLDEYRQLHSHMDVHV</sequence>
<gene>
    <name evidence="3" type="ORF">TCMB3V08_LOCUS10125</name>
</gene>
<evidence type="ECO:0000256" key="1">
    <source>
        <dbReference type="ARBA" id="ARBA00023054"/>
    </source>
</evidence>
<evidence type="ECO:0000259" key="2">
    <source>
        <dbReference type="Pfam" id="PF21773"/>
    </source>
</evidence>
<evidence type="ECO:0000313" key="3">
    <source>
        <dbReference type="EMBL" id="CAD7577577.1"/>
    </source>
</evidence>
<feature type="domain" description="ODAD1 central coiled coil region" evidence="2">
    <location>
        <begin position="109"/>
        <end position="225"/>
    </location>
</feature>
<proteinExistence type="predicted"/>
<protein>
    <submittedName>
        <fullName evidence="3">(California timema) hypothetical protein</fullName>
    </submittedName>
</protein>
<dbReference type="EMBL" id="OE185822">
    <property type="protein sequence ID" value="CAD7577577.1"/>
    <property type="molecule type" value="Genomic_DNA"/>
</dbReference>
<dbReference type="InterPro" id="IPR049258">
    <property type="entry name" value="ODAD1_CC"/>
</dbReference>
<reference evidence="3" key="1">
    <citation type="submission" date="2020-11" db="EMBL/GenBank/DDBJ databases">
        <authorList>
            <person name="Tran Van P."/>
        </authorList>
    </citation>
    <scope>NUCLEOTIDE SEQUENCE</scope>
</reference>
<name>A0A7R9JDZ3_TIMCA</name>
<dbReference type="Pfam" id="PF21773">
    <property type="entry name" value="ODAD1_CC"/>
    <property type="match status" value="1"/>
</dbReference>